<proteinExistence type="inferred from homology"/>
<comment type="similarity">
    <text evidence="1">Belongs to the transglycosylase family. Rpf subfamily.</text>
</comment>
<dbReference type="Pfam" id="PF07501">
    <property type="entry name" value="G5"/>
    <property type="match status" value="1"/>
</dbReference>
<evidence type="ECO:0000256" key="5">
    <source>
        <dbReference type="SAM" id="Phobius"/>
    </source>
</evidence>
<dbReference type="InterPro" id="IPR007137">
    <property type="entry name" value="DUF348"/>
</dbReference>
<name>A0A660CBD3_9PSEU</name>
<feature type="compositionally biased region" description="Low complexity" evidence="4">
    <location>
        <begin position="1"/>
        <end position="21"/>
    </location>
</feature>
<dbReference type="PANTHER" id="PTHR39160:SF4">
    <property type="entry name" value="RESUSCITATION-PROMOTING FACTOR RPFB"/>
    <property type="match status" value="1"/>
</dbReference>
<dbReference type="CDD" id="cd13925">
    <property type="entry name" value="RPF"/>
    <property type="match status" value="1"/>
</dbReference>
<organism evidence="7 8">
    <name type="scientific">Prauserella rugosa</name>
    <dbReference type="NCBI Taxonomy" id="43354"/>
    <lineage>
        <taxon>Bacteria</taxon>
        <taxon>Bacillati</taxon>
        <taxon>Actinomycetota</taxon>
        <taxon>Actinomycetes</taxon>
        <taxon>Pseudonocardiales</taxon>
        <taxon>Pseudonocardiaceae</taxon>
        <taxon>Prauserella</taxon>
    </lineage>
</organism>
<dbReference type="InterPro" id="IPR011098">
    <property type="entry name" value="G5_dom"/>
</dbReference>
<comment type="caution">
    <text evidence="7">The sequence shown here is derived from an EMBL/GenBank/DDBJ whole genome shotgun (WGS) entry which is preliminary data.</text>
</comment>
<gene>
    <name evidence="7" type="ORF">JD82_02631</name>
</gene>
<evidence type="ECO:0000259" key="6">
    <source>
        <dbReference type="PROSITE" id="PS51109"/>
    </source>
</evidence>
<dbReference type="Gene3D" id="1.10.530.10">
    <property type="match status" value="1"/>
</dbReference>
<evidence type="ECO:0000313" key="7">
    <source>
        <dbReference type="EMBL" id="TWH20782.1"/>
    </source>
</evidence>
<keyword evidence="5" id="KW-0812">Transmembrane</keyword>
<dbReference type="Pfam" id="PF06737">
    <property type="entry name" value="Transglycosylas"/>
    <property type="match status" value="1"/>
</dbReference>
<feature type="region of interest" description="Disordered" evidence="4">
    <location>
        <begin position="1"/>
        <end position="36"/>
    </location>
</feature>
<dbReference type="InterPro" id="IPR051933">
    <property type="entry name" value="Resuscitation_pf_RpfB"/>
</dbReference>
<dbReference type="Pfam" id="PF03990">
    <property type="entry name" value="DUF348"/>
    <property type="match status" value="3"/>
</dbReference>
<dbReference type="SMART" id="SM01208">
    <property type="entry name" value="G5"/>
    <property type="match status" value="1"/>
</dbReference>
<accession>A0A660CBD3</accession>
<dbReference type="GO" id="GO:0016787">
    <property type="term" value="F:hydrolase activity"/>
    <property type="evidence" value="ECO:0007669"/>
    <property type="project" value="UniProtKB-KW"/>
</dbReference>
<evidence type="ECO:0000256" key="3">
    <source>
        <dbReference type="ARBA" id="ARBA00022801"/>
    </source>
</evidence>
<keyword evidence="5" id="KW-1133">Transmembrane helix</keyword>
<keyword evidence="5" id="KW-0472">Membrane</keyword>
<evidence type="ECO:0000313" key="8">
    <source>
        <dbReference type="Proteomes" id="UP000317303"/>
    </source>
</evidence>
<dbReference type="InterPro" id="IPR010618">
    <property type="entry name" value="RPF"/>
</dbReference>
<dbReference type="PROSITE" id="PS51109">
    <property type="entry name" value="G5"/>
    <property type="match status" value="1"/>
</dbReference>
<protein>
    <submittedName>
        <fullName evidence="7">Uncharacterized protein YabE (DUF348 family)</fullName>
    </submittedName>
</protein>
<dbReference type="Gene3D" id="2.20.230.10">
    <property type="entry name" value="Resuscitation-promoting factor rpfb"/>
    <property type="match status" value="1"/>
</dbReference>
<dbReference type="AlphaFoldDB" id="A0A660CBD3"/>
<dbReference type="PANTHER" id="PTHR39160">
    <property type="entry name" value="CELL WALL-BINDING PROTEIN YOCH"/>
    <property type="match status" value="1"/>
</dbReference>
<dbReference type="InterPro" id="IPR023346">
    <property type="entry name" value="Lysozyme-like_dom_sf"/>
</dbReference>
<dbReference type="SUPFAM" id="SSF53955">
    <property type="entry name" value="Lysozyme-like"/>
    <property type="match status" value="1"/>
</dbReference>
<dbReference type="EMBL" id="VLJV01000001">
    <property type="protein sequence ID" value="TWH20782.1"/>
    <property type="molecule type" value="Genomic_DNA"/>
</dbReference>
<evidence type="ECO:0000256" key="1">
    <source>
        <dbReference type="ARBA" id="ARBA00010830"/>
    </source>
</evidence>
<feature type="transmembrane region" description="Helical" evidence="5">
    <location>
        <begin position="117"/>
        <end position="135"/>
    </location>
</feature>
<evidence type="ECO:0000256" key="4">
    <source>
        <dbReference type="SAM" id="MobiDB-lite"/>
    </source>
</evidence>
<keyword evidence="2" id="KW-0732">Signal</keyword>
<sequence length="479" mass="50807">MTGSYGRADASSSSASAGSTALLDRPSDPEFSSDPRITREDILAVLGPDADAMMAEANVGVDELIQLINAETTMLPPIVDTGAATAATASADAGSDDTDDSLGSAVRTWKKRFLKGSVLAMLITLTGGGAAALAMNKSVTLDVDGEQQTIRSYGDTVGEILDDADINVGKHDALSPSPQAAVGDGGVIKLERGRHLTVKVDGEERQHWVRATNVGEALNQLGLADLQEKGAKLSAPLGSDVPLKGMTLEVKTQKNVTVYDGGKKPQKVTTNAVTAEELLDELGLQLGPKDKVESGLQMKLTDDAEVYVARTGVSVVNEKEPIEPEVRTIEDPELEQGKEIVEDEGKAGEKLVTYRVTKENGEEISRKEIDSKILKKAKDKVVRVGTKEPPQPQIADGAVWDQLAECESGGDWSIDTGNGYYGGLQFDKSTWDAYGGDQYAAYPNEASREQQIAIATKVRDARGGSYSAWPACSSKLGLP</sequence>
<evidence type="ECO:0000256" key="2">
    <source>
        <dbReference type="ARBA" id="ARBA00022729"/>
    </source>
</evidence>
<keyword evidence="3" id="KW-0378">Hydrolase</keyword>
<reference evidence="7 8" key="1">
    <citation type="submission" date="2019-07" db="EMBL/GenBank/DDBJ databases">
        <title>R&amp;d 2014.</title>
        <authorList>
            <person name="Klenk H.-P."/>
        </authorList>
    </citation>
    <scope>NUCLEOTIDE SEQUENCE [LARGE SCALE GENOMIC DNA]</scope>
    <source>
        <strain evidence="7 8">DSM 43194</strain>
    </source>
</reference>
<dbReference type="Proteomes" id="UP000317303">
    <property type="component" value="Unassembled WGS sequence"/>
</dbReference>
<feature type="domain" description="G5" evidence="6">
    <location>
        <begin position="308"/>
        <end position="388"/>
    </location>
</feature>
<keyword evidence="8" id="KW-1185">Reference proteome</keyword>